<organism evidence="2">
    <name type="scientific">marine metagenome</name>
    <dbReference type="NCBI Taxonomy" id="408172"/>
    <lineage>
        <taxon>unclassified sequences</taxon>
        <taxon>metagenomes</taxon>
        <taxon>ecological metagenomes</taxon>
    </lineage>
</organism>
<feature type="compositionally biased region" description="Polar residues" evidence="1">
    <location>
        <begin position="1"/>
        <end position="12"/>
    </location>
</feature>
<evidence type="ECO:0000313" key="2">
    <source>
        <dbReference type="EMBL" id="SVC13913.1"/>
    </source>
</evidence>
<evidence type="ECO:0008006" key="3">
    <source>
        <dbReference type="Google" id="ProtNLM"/>
    </source>
</evidence>
<feature type="compositionally biased region" description="Basic and acidic residues" evidence="1">
    <location>
        <begin position="30"/>
        <end position="44"/>
    </location>
</feature>
<proteinExistence type="predicted"/>
<feature type="non-terminal residue" evidence="2">
    <location>
        <position position="44"/>
    </location>
</feature>
<protein>
    <recommendedName>
        <fullName evidence="3">YfhD family protein</fullName>
    </recommendedName>
</protein>
<accession>A0A382JRR9</accession>
<name>A0A382JRR9_9ZZZZ</name>
<reference evidence="2" key="1">
    <citation type="submission" date="2018-05" db="EMBL/GenBank/DDBJ databases">
        <authorList>
            <person name="Lanie J.A."/>
            <person name="Ng W.-L."/>
            <person name="Kazmierczak K.M."/>
            <person name="Andrzejewski T.M."/>
            <person name="Davidsen T.M."/>
            <person name="Wayne K.J."/>
            <person name="Tettelin H."/>
            <person name="Glass J.I."/>
            <person name="Rusch D."/>
            <person name="Podicherti R."/>
            <person name="Tsui H.-C.T."/>
            <person name="Winkler M.E."/>
        </authorList>
    </citation>
    <scope>NUCLEOTIDE SEQUENCE</scope>
</reference>
<gene>
    <name evidence="2" type="ORF">METZ01_LOCUS266767</name>
</gene>
<evidence type="ECO:0000256" key="1">
    <source>
        <dbReference type="SAM" id="MobiDB-lite"/>
    </source>
</evidence>
<dbReference type="AlphaFoldDB" id="A0A382JRR9"/>
<dbReference type="EMBL" id="UINC01075585">
    <property type="protein sequence ID" value="SVC13913.1"/>
    <property type="molecule type" value="Genomic_DNA"/>
</dbReference>
<sequence length="44" mass="4830">MNARNKNGQLTFESALEPTEDAESEALSSNDDRAAIEHDHATDK</sequence>
<feature type="region of interest" description="Disordered" evidence="1">
    <location>
        <begin position="1"/>
        <end position="44"/>
    </location>
</feature>